<gene>
    <name evidence="7" type="ORF">HELGO_WM28776</name>
</gene>
<protein>
    <submittedName>
        <fullName evidence="7">Signal transduction histidine kinase, nitrate/nitrite-specific</fullName>
    </submittedName>
</protein>
<feature type="chain" id="PRO_5027545912" evidence="5">
    <location>
        <begin position="21"/>
        <end position="292"/>
    </location>
</feature>
<sequence>MKTIFSLIMIASFAISSLNATTLSPSTSKPLGLSIYEAINKAGYQRMLTQRIAKSYMIIIGNLDPAKHKEHLKGSARLFENNLKELKEYAPTDDIKSQFRYVEILWRNYKFIYSDDFSEENALIILKFNEKILKACNDAVTLLEQYAVAQTANKDQEMINDKNGLSNVINVSGRQRMLSQRLLFFTVTKFNKIGDEAEVNRKFSEALGLFNSSLKNLISNAQNTEEIDTELLNITNRWEEVEKNIMSVMGASEITVQEKDKLIDAIKLSEQVLFSFDEVVFLYERVAESKKK</sequence>
<keyword evidence="2" id="KW-0812">Transmembrane</keyword>
<name>A0A6S6RVJ6_9BACT</name>
<evidence type="ECO:0000259" key="6">
    <source>
        <dbReference type="Pfam" id="PF13675"/>
    </source>
</evidence>
<evidence type="ECO:0000256" key="3">
    <source>
        <dbReference type="ARBA" id="ARBA00022989"/>
    </source>
</evidence>
<evidence type="ECO:0000256" key="5">
    <source>
        <dbReference type="SAM" id="SignalP"/>
    </source>
</evidence>
<evidence type="ECO:0000256" key="4">
    <source>
        <dbReference type="ARBA" id="ARBA00023136"/>
    </source>
</evidence>
<keyword evidence="7" id="KW-0808">Transferase</keyword>
<keyword evidence="7" id="KW-0418">Kinase</keyword>
<dbReference type="Pfam" id="PF13675">
    <property type="entry name" value="PilJ"/>
    <property type="match status" value="2"/>
</dbReference>
<keyword evidence="4" id="KW-0472">Membrane</keyword>
<feature type="signal peptide" evidence="5">
    <location>
        <begin position="1"/>
        <end position="20"/>
    </location>
</feature>
<evidence type="ECO:0000256" key="1">
    <source>
        <dbReference type="ARBA" id="ARBA00004141"/>
    </source>
</evidence>
<comment type="subcellular location">
    <subcellularLocation>
        <location evidence="1">Membrane</location>
        <topology evidence="1">Multi-pass membrane protein</topology>
    </subcellularLocation>
</comment>
<evidence type="ECO:0000256" key="2">
    <source>
        <dbReference type="ARBA" id="ARBA00022692"/>
    </source>
</evidence>
<proteinExistence type="predicted"/>
<accession>A0A6S6RVJ6</accession>
<dbReference type="GO" id="GO:0016301">
    <property type="term" value="F:kinase activity"/>
    <property type="evidence" value="ECO:0007669"/>
    <property type="project" value="UniProtKB-KW"/>
</dbReference>
<dbReference type="InterPro" id="IPR042295">
    <property type="entry name" value="NarX-like_N_sf"/>
</dbReference>
<reference evidence="7" key="1">
    <citation type="submission" date="2020-01" db="EMBL/GenBank/DDBJ databases">
        <authorList>
            <person name="Meier V. D."/>
            <person name="Meier V D."/>
        </authorList>
    </citation>
    <scope>NUCLEOTIDE SEQUENCE</scope>
    <source>
        <strain evidence="7">HLG_WM_MAG_10</strain>
    </source>
</reference>
<dbReference type="EMBL" id="CACVAQ010000021">
    <property type="protein sequence ID" value="CAA6799128.1"/>
    <property type="molecule type" value="Genomic_DNA"/>
</dbReference>
<keyword evidence="3" id="KW-1133">Transmembrane helix</keyword>
<feature type="domain" description="NarX-like N-terminal" evidence="6">
    <location>
        <begin position="37"/>
        <end position="109"/>
    </location>
</feature>
<dbReference type="InterPro" id="IPR029095">
    <property type="entry name" value="NarX-like_N"/>
</dbReference>
<evidence type="ECO:0000313" key="7">
    <source>
        <dbReference type="EMBL" id="CAA6799128.1"/>
    </source>
</evidence>
<organism evidence="7">
    <name type="scientific">uncultured Aureispira sp</name>
    <dbReference type="NCBI Taxonomy" id="1331704"/>
    <lineage>
        <taxon>Bacteria</taxon>
        <taxon>Pseudomonadati</taxon>
        <taxon>Bacteroidota</taxon>
        <taxon>Saprospiria</taxon>
        <taxon>Saprospirales</taxon>
        <taxon>Saprospiraceae</taxon>
        <taxon>Aureispira</taxon>
        <taxon>environmental samples</taxon>
    </lineage>
</organism>
<dbReference type="Gene3D" id="1.20.120.960">
    <property type="entry name" value="Histidine kinase NarX, sensor domain"/>
    <property type="match status" value="1"/>
</dbReference>
<keyword evidence="5" id="KW-0732">Signal</keyword>
<dbReference type="GO" id="GO:0016020">
    <property type="term" value="C:membrane"/>
    <property type="evidence" value="ECO:0007669"/>
    <property type="project" value="UniProtKB-SubCell"/>
</dbReference>
<dbReference type="AlphaFoldDB" id="A0A6S6RVJ6"/>
<feature type="domain" description="NarX-like N-terminal" evidence="6">
    <location>
        <begin position="162"/>
        <end position="257"/>
    </location>
</feature>